<feature type="compositionally biased region" description="Basic and acidic residues" evidence="7">
    <location>
        <begin position="517"/>
        <end position="528"/>
    </location>
</feature>
<dbReference type="EMBL" id="NIVC01000052">
    <property type="protein sequence ID" value="PAA92443.1"/>
    <property type="molecule type" value="Genomic_DNA"/>
</dbReference>
<dbReference type="STRING" id="282301.A0A267H2D9"/>
<evidence type="ECO:0000313" key="10">
    <source>
        <dbReference type="Proteomes" id="UP000215902"/>
    </source>
</evidence>
<proteinExistence type="inferred from homology"/>
<evidence type="ECO:0000256" key="4">
    <source>
        <dbReference type="ARBA" id="ARBA00022989"/>
    </source>
</evidence>
<dbReference type="GO" id="GO:0005044">
    <property type="term" value="F:scavenger receptor activity"/>
    <property type="evidence" value="ECO:0007669"/>
    <property type="project" value="TreeGrafter"/>
</dbReference>
<protein>
    <recommendedName>
        <fullName evidence="11">Lysosome membrane protein 2</fullName>
    </recommendedName>
</protein>
<feature type="transmembrane region" description="Helical" evidence="8">
    <location>
        <begin position="484"/>
        <end position="508"/>
    </location>
</feature>
<evidence type="ECO:0000256" key="8">
    <source>
        <dbReference type="SAM" id="Phobius"/>
    </source>
</evidence>
<name>A0A267H2D9_9PLAT</name>
<dbReference type="OrthoDB" id="514335at2759"/>
<feature type="region of interest" description="Disordered" evidence="7">
    <location>
        <begin position="516"/>
        <end position="541"/>
    </location>
</feature>
<dbReference type="PANTHER" id="PTHR11923">
    <property type="entry name" value="SCAVENGER RECEPTOR CLASS B TYPE-1 SR-B1"/>
    <property type="match status" value="1"/>
</dbReference>
<evidence type="ECO:0000256" key="3">
    <source>
        <dbReference type="ARBA" id="ARBA00022692"/>
    </source>
</evidence>
<feature type="transmembrane region" description="Helical" evidence="8">
    <location>
        <begin position="39"/>
        <end position="66"/>
    </location>
</feature>
<feature type="compositionally biased region" description="Low complexity" evidence="7">
    <location>
        <begin position="9"/>
        <end position="23"/>
    </location>
</feature>
<keyword evidence="10" id="KW-1185">Reference proteome</keyword>
<dbReference type="PANTHER" id="PTHR11923:SF51">
    <property type="entry name" value="LYSOSOME MEMBRANE PROTEIN 2"/>
    <property type="match status" value="1"/>
</dbReference>
<comment type="caution">
    <text evidence="9">The sequence shown here is derived from an EMBL/GenBank/DDBJ whole genome shotgun (WGS) entry which is preliminary data.</text>
</comment>
<evidence type="ECO:0008006" key="11">
    <source>
        <dbReference type="Google" id="ProtNLM"/>
    </source>
</evidence>
<dbReference type="GO" id="GO:0005737">
    <property type="term" value="C:cytoplasm"/>
    <property type="evidence" value="ECO:0007669"/>
    <property type="project" value="TreeGrafter"/>
</dbReference>
<keyword evidence="3 8" id="KW-0812">Transmembrane</keyword>
<organism evidence="9 10">
    <name type="scientific">Macrostomum lignano</name>
    <dbReference type="NCBI Taxonomy" id="282301"/>
    <lineage>
        <taxon>Eukaryota</taxon>
        <taxon>Metazoa</taxon>
        <taxon>Spiralia</taxon>
        <taxon>Lophotrochozoa</taxon>
        <taxon>Platyhelminthes</taxon>
        <taxon>Rhabditophora</taxon>
        <taxon>Macrostomorpha</taxon>
        <taxon>Macrostomida</taxon>
        <taxon>Macrostomidae</taxon>
        <taxon>Macrostomum</taxon>
    </lineage>
</organism>
<dbReference type="Pfam" id="PF01130">
    <property type="entry name" value="CD36"/>
    <property type="match status" value="1"/>
</dbReference>
<comment type="similarity">
    <text evidence="2">Belongs to the CD36 family.</text>
</comment>
<reference evidence="9 10" key="1">
    <citation type="submission" date="2017-06" db="EMBL/GenBank/DDBJ databases">
        <title>A platform for efficient transgenesis in Macrostomum lignano, a flatworm model organism for stem cell research.</title>
        <authorList>
            <person name="Berezikov E."/>
        </authorList>
    </citation>
    <scope>NUCLEOTIDE SEQUENCE [LARGE SCALE GENOMIC DNA]</scope>
    <source>
        <strain evidence="9">DV1</strain>
        <tissue evidence="9">Whole organism</tissue>
    </source>
</reference>
<dbReference type="Proteomes" id="UP000215902">
    <property type="component" value="Unassembled WGS sequence"/>
</dbReference>
<keyword evidence="4 8" id="KW-1133">Transmembrane helix</keyword>
<evidence type="ECO:0000313" key="9">
    <source>
        <dbReference type="EMBL" id="PAA92443.1"/>
    </source>
</evidence>
<accession>A0A267H2D9</accession>
<comment type="subcellular location">
    <subcellularLocation>
        <location evidence="1">Membrane</location>
    </subcellularLocation>
</comment>
<evidence type="ECO:0000256" key="7">
    <source>
        <dbReference type="SAM" id="MobiDB-lite"/>
    </source>
</evidence>
<feature type="compositionally biased region" description="Low complexity" evidence="7">
    <location>
        <begin position="530"/>
        <end position="541"/>
    </location>
</feature>
<dbReference type="PRINTS" id="PR01609">
    <property type="entry name" value="CD36FAMILY"/>
</dbReference>
<keyword evidence="5 8" id="KW-0472">Membrane</keyword>
<dbReference type="InterPro" id="IPR002159">
    <property type="entry name" value="CD36_fam"/>
</dbReference>
<evidence type="ECO:0000256" key="2">
    <source>
        <dbReference type="ARBA" id="ARBA00010532"/>
    </source>
</evidence>
<dbReference type="GO" id="GO:0016020">
    <property type="term" value="C:membrane"/>
    <property type="evidence" value="ECO:0007669"/>
    <property type="project" value="UniProtKB-SubCell"/>
</dbReference>
<feature type="region of interest" description="Disordered" evidence="7">
    <location>
        <begin position="1"/>
        <end position="29"/>
    </location>
</feature>
<evidence type="ECO:0000256" key="5">
    <source>
        <dbReference type="ARBA" id="ARBA00023136"/>
    </source>
</evidence>
<keyword evidence="6" id="KW-0325">Glycoprotein</keyword>
<sequence>MAAPAAPMNTSVSSASTNASASEVESRSLSRRRRHRASCLRRCCAGVCIASAIACVVLGAAVALGFDRVFSDHLKAVMPLANGSMSYQGWEKVPTEILFQVWLFNVTNPSAVVKAGAAPALEQLGPFTFVETRQKRDIEFHENGTVSYREFLRYRFRPDLSVGDLRDFQVTSVNMPYLVTSFQMRFESIFLRKMVDSYLREYSGGLFVTRSAGEILLGYRDPGLAKIESLVKMLSPNQRFQSTTGLFAGQNDTDKGCMLVNTGRQNLSLFNQVERWKGVDRLSLWSQDWANRVAGTDGSMFPPPVRPADRLTLFVPDICRPIDIVYNGSGTVEGIPVLRFRPPPELLMNATLWPPNQAFCQPDCLDSGVLNVTTCQHNVPIVVSSPHFFGAPAYQTAVTGLDPTPDLETVVNVEPNTGFVLSAQRKMQSSVIVQRVPGFEQTERLNTSLLLMPLMWLNESAKIEPGKAALFRLHLLTPIRAATWGQWVLIGVGFLWTAAAALTCSLTARRRRQRLRRGAELGRAREESEATGTIPKQTATPTTTLRLMDDDEGPEASKTIGVKCANGCSPSACIGCHLNTEA</sequence>
<evidence type="ECO:0000256" key="6">
    <source>
        <dbReference type="ARBA" id="ARBA00023180"/>
    </source>
</evidence>
<dbReference type="AlphaFoldDB" id="A0A267H2D9"/>
<gene>
    <name evidence="9" type="ORF">BOX15_Mlig025211g2</name>
</gene>
<evidence type="ECO:0000256" key="1">
    <source>
        <dbReference type="ARBA" id="ARBA00004370"/>
    </source>
</evidence>